<dbReference type="EMBL" id="CP002546">
    <property type="protein sequence ID" value="ADY58774.1"/>
    <property type="molecule type" value="Genomic_DNA"/>
</dbReference>
<proteinExistence type="predicted"/>
<name>F0SLN3_RUBBR</name>
<sequence>MCRTSVRRVLLALPVKTLAIFGFQYGHFTHSEYEQELCKHFRRGRSRTRFRPKYAYWFARAIPQVSMRFAESKRAKQSRTK</sequence>
<organism evidence="1 2">
    <name type="scientific">Rubinisphaera brasiliensis (strain ATCC 49424 / DSM 5305 / JCM 21570 / IAM 15109 / NBRC 103401 / IFAM 1448)</name>
    <name type="common">Planctomyces brasiliensis</name>
    <dbReference type="NCBI Taxonomy" id="756272"/>
    <lineage>
        <taxon>Bacteria</taxon>
        <taxon>Pseudomonadati</taxon>
        <taxon>Planctomycetota</taxon>
        <taxon>Planctomycetia</taxon>
        <taxon>Planctomycetales</taxon>
        <taxon>Planctomycetaceae</taxon>
        <taxon>Rubinisphaera</taxon>
    </lineage>
</organism>
<dbReference type="AlphaFoldDB" id="F0SLN3"/>
<dbReference type="HOGENOM" id="CLU_2571734_0_0_0"/>
<evidence type="ECO:0000313" key="1">
    <source>
        <dbReference type="EMBL" id="ADY58774.1"/>
    </source>
</evidence>
<evidence type="ECO:0000313" key="2">
    <source>
        <dbReference type="Proteomes" id="UP000006860"/>
    </source>
</evidence>
<protein>
    <submittedName>
        <fullName evidence="1">Uncharacterized protein</fullName>
    </submittedName>
</protein>
<dbReference type="STRING" id="756272.Plabr_1158"/>
<accession>F0SLN3</accession>
<keyword evidence="2" id="KW-1185">Reference proteome</keyword>
<dbReference type="KEGG" id="pbs:Plabr_1158"/>
<reference evidence="2" key="1">
    <citation type="submission" date="2011-02" db="EMBL/GenBank/DDBJ databases">
        <title>The complete genome of Planctomyces brasiliensis DSM 5305.</title>
        <authorList>
            <person name="Lucas S."/>
            <person name="Copeland A."/>
            <person name="Lapidus A."/>
            <person name="Bruce D."/>
            <person name="Goodwin L."/>
            <person name="Pitluck S."/>
            <person name="Kyrpides N."/>
            <person name="Mavromatis K."/>
            <person name="Pagani I."/>
            <person name="Ivanova N."/>
            <person name="Ovchinnikova G."/>
            <person name="Lu M."/>
            <person name="Detter J.C."/>
            <person name="Han C."/>
            <person name="Land M."/>
            <person name="Hauser L."/>
            <person name="Markowitz V."/>
            <person name="Cheng J.-F."/>
            <person name="Hugenholtz P."/>
            <person name="Woyke T."/>
            <person name="Wu D."/>
            <person name="Tindall B."/>
            <person name="Pomrenke H.G."/>
            <person name="Brambilla E."/>
            <person name="Klenk H.-P."/>
            <person name="Eisen J.A."/>
        </authorList>
    </citation>
    <scope>NUCLEOTIDE SEQUENCE [LARGE SCALE GENOMIC DNA]</scope>
    <source>
        <strain evidence="2">ATCC 49424 / DSM 5305 / JCM 21570 / NBRC 103401 / IFAM 1448</strain>
    </source>
</reference>
<dbReference type="Proteomes" id="UP000006860">
    <property type="component" value="Chromosome"/>
</dbReference>
<gene>
    <name evidence="1" type="ordered locus">Plabr_1158</name>
</gene>